<evidence type="ECO:0000256" key="4">
    <source>
        <dbReference type="ARBA" id="ARBA00022975"/>
    </source>
</evidence>
<dbReference type="UniPathway" id="UPA00070">
    <property type="reaction ID" value="UER00120"/>
</dbReference>
<accession>H0E0H0</accession>
<evidence type="ECO:0000256" key="5">
    <source>
        <dbReference type="ARBA" id="ARBA00023239"/>
    </source>
</evidence>
<comment type="catalytic activity">
    <reaction evidence="6 7">
        <text>orotidine 5'-phosphate + H(+) = UMP + CO2</text>
        <dbReference type="Rhea" id="RHEA:11596"/>
        <dbReference type="ChEBI" id="CHEBI:15378"/>
        <dbReference type="ChEBI" id="CHEBI:16526"/>
        <dbReference type="ChEBI" id="CHEBI:57538"/>
        <dbReference type="ChEBI" id="CHEBI:57865"/>
        <dbReference type="EC" id="4.1.1.23"/>
    </reaction>
</comment>
<dbReference type="PATRIC" id="fig|1097667.3.peg.277"/>
<dbReference type="Proteomes" id="UP000005143">
    <property type="component" value="Unassembled WGS sequence"/>
</dbReference>
<dbReference type="InterPro" id="IPR001754">
    <property type="entry name" value="OMPdeCOase_dom"/>
</dbReference>
<dbReference type="HAMAP" id="MF_01215">
    <property type="entry name" value="OMPdecase_type2"/>
    <property type="match status" value="1"/>
</dbReference>
<dbReference type="GO" id="GO:0004590">
    <property type="term" value="F:orotidine-5'-phosphate decarboxylase activity"/>
    <property type="evidence" value="ECO:0007669"/>
    <property type="project" value="UniProtKB-UniRule"/>
</dbReference>
<comment type="similarity">
    <text evidence="2 7">Belongs to the OMP decarboxylase family. Type 2 subfamily.</text>
</comment>
<evidence type="ECO:0000256" key="6">
    <source>
        <dbReference type="ARBA" id="ARBA00049157"/>
    </source>
</evidence>
<comment type="caution">
    <text evidence="9">The sequence shown here is derived from an EMBL/GenBank/DDBJ whole genome shotgun (WGS) entry which is preliminary data.</text>
</comment>
<feature type="active site" description="Proton donor" evidence="7">
    <location>
        <position position="113"/>
    </location>
</feature>
<evidence type="ECO:0000256" key="7">
    <source>
        <dbReference type="HAMAP-Rule" id="MF_01215"/>
    </source>
</evidence>
<dbReference type="AlphaFoldDB" id="H0E0H0"/>
<sequence>MAADVQPAPPFGDRLASAVRRRESAIVVGLDPDPARLWPGGSPLPGDLAPADAAAAAVADHCRRVLDAVAPACVAVKLQSASFERLGAPGQEALAATVAHAGDLDLLVLLDAKRGDIDVSAASYANAAYGSTATPWGPVAGTGADAVTVAPYMGRDSLRPFVTLAADRGAGTFVLVRTSNPGAADLQELLLADGEPVWAHVARMVAEIGAEPTSAAPGATLDAVGAVVGATAPERIARLRELMPRTPFLLPGVGAQGGRVEDLAPAFAPGPGGALITASRSIVGAGAAAGGDPAAAALRAAEALRATAAAL</sequence>
<dbReference type="EMBL" id="AGUD01000009">
    <property type="protein sequence ID" value="EHN12831.1"/>
    <property type="molecule type" value="Genomic_DNA"/>
</dbReference>
<keyword evidence="5 7" id="KW-0456">Lyase</keyword>
<dbReference type="SUPFAM" id="SSF51366">
    <property type="entry name" value="Ribulose-phoshate binding barrel"/>
    <property type="match status" value="1"/>
</dbReference>
<protein>
    <recommendedName>
        <fullName evidence="7">Orotidine 5'-phosphate decarboxylase</fullName>
        <ecNumber evidence="7">4.1.1.23</ecNumber>
    </recommendedName>
    <alternativeName>
        <fullName evidence="7">OMP decarboxylase</fullName>
        <shortName evidence="7">OMPDCase</shortName>
        <shortName evidence="7">OMPdecase</shortName>
    </alternativeName>
</protein>
<keyword evidence="3 7" id="KW-0210">Decarboxylase</keyword>
<dbReference type="Gene3D" id="3.20.20.70">
    <property type="entry name" value="Aldolase class I"/>
    <property type="match status" value="1"/>
</dbReference>
<evidence type="ECO:0000313" key="10">
    <source>
        <dbReference type="Proteomes" id="UP000005143"/>
    </source>
</evidence>
<feature type="domain" description="Orotidine 5'-phosphate decarboxylase" evidence="8">
    <location>
        <begin position="25"/>
        <end position="300"/>
    </location>
</feature>
<reference evidence="9 10" key="1">
    <citation type="journal article" date="2013" name="Biodegradation">
        <title>Quantitative proteomic analysis of ibuprofen-degrading Patulibacter sp. strain I11.</title>
        <authorList>
            <person name="Almeida B."/>
            <person name="Kjeldal H."/>
            <person name="Lolas I."/>
            <person name="Knudsen A.D."/>
            <person name="Carvalho G."/>
            <person name="Nielsen K.L."/>
            <person name="Barreto Crespo M.T."/>
            <person name="Stensballe A."/>
            <person name="Nielsen J.L."/>
        </authorList>
    </citation>
    <scope>NUCLEOTIDE SEQUENCE [LARGE SCALE GENOMIC DNA]</scope>
    <source>
        <strain evidence="9 10">I11</strain>
    </source>
</reference>
<dbReference type="GO" id="GO:0006207">
    <property type="term" value="P:'de novo' pyrimidine nucleobase biosynthetic process"/>
    <property type="evidence" value="ECO:0007669"/>
    <property type="project" value="InterPro"/>
</dbReference>
<evidence type="ECO:0000256" key="2">
    <source>
        <dbReference type="ARBA" id="ARBA00008847"/>
    </source>
</evidence>
<dbReference type="PANTHER" id="PTHR43375:SF1">
    <property type="entry name" value="OROTIDINE 5'-PHOSPHATE DECARBOXYLASE"/>
    <property type="match status" value="1"/>
</dbReference>
<dbReference type="SMART" id="SM00934">
    <property type="entry name" value="OMPdecase"/>
    <property type="match status" value="1"/>
</dbReference>
<dbReference type="InterPro" id="IPR011060">
    <property type="entry name" value="RibuloseP-bd_barrel"/>
</dbReference>
<proteinExistence type="inferred from homology"/>
<comment type="pathway">
    <text evidence="1 7">Pyrimidine metabolism; UMP biosynthesis via de novo pathway; UMP from orotate: step 2/2.</text>
</comment>
<evidence type="ECO:0000259" key="8">
    <source>
        <dbReference type="SMART" id="SM00934"/>
    </source>
</evidence>
<name>H0E0H0_9ACTN</name>
<dbReference type="InterPro" id="IPR013785">
    <property type="entry name" value="Aldolase_TIM"/>
</dbReference>
<keyword evidence="10" id="KW-1185">Reference proteome</keyword>
<dbReference type="Pfam" id="PF00215">
    <property type="entry name" value="OMPdecase"/>
    <property type="match status" value="1"/>
</dbReference>
<evidence type="ECO:0000256" key="3">
    <source>
        <dbReference type="ARBA" id="ARBA00022793"/>
    </source>
</evidence>
<evidence type="ECO:0000256" key="1">
    <source>
        <dbReference type="ARBA" id="ARBA00004861"/>
    </source>
</evidence>
<keyword evidence="4 7" id="KW-0665">Pyrimidine biosynthesis</keyword>
<dbReference type="InterPro" id="IPR011995">
    <property type="entry name" value="OMPdecase_type-2"/>
</dbReference>
<dbReference type="GO" id="GO:0044205">
    <property type="term" value="P:'de novo' UMP biosynthetic process"/>
    <property type="evidence" value="ECO:0007669"/>
    <property type="project" value="UniProtKB-UniRule"/>
</dbReference>
<evidence type="ECO:0000313" key="9">
    <source>
        <dbReference type="EMBL" id="EHN12831.1"/>
    </source>
</evidence>
<dbReference type="EC" id="4.1.1.23" evidence="7"/>
<dbReference type="PANTHER" id="PTHR43375">
    <property type="entry name" value="OROTIDINE 5'-PHOSPHATE DECARBOXYLASE"/>
    <property type="match status" value="1"/>
</dbReference>
<organism evidence="9 10">
    <name type="scientific">Patulibacter medicamentivorans</name>
    <dbReference type="NCBI Taxonomy" id="1097667"/>
    <lineage>
        <taxon>Bacteria</taxon>
        <taxon>Bacillati</taxon>
        <taxon>Actinomycetota</taxon>
        <taxon>Thermoleophilia</taxon>
        <taxon>Solirubrobacterales</taxon>
        <taxon>Patulibacteraceae</taxon>
        <taxon>Patulibacter</taxon>
    </lineage>
</organism>
<gene>
    <name evidence="7" type="primary">pyrF</name>
    <name evidence="9" type="ORF">PAI11_02780</name>
</gene>
<dbReference type="NCBIfam" id="TIGR02127">
    <property type="entry name" value="pyrF_sub2"/>
    <property type="match status" value="1"/>
</dbReference>